<evidence type="ECO:0000313" key="1">
    <source>
        <dbReference type="EMBL" id="PNR33345.1"/>
    </source>
</evidence>
<protein>
    <submittedName>
        <fullName evidence="1 2">Uncharacterized protein</fullName>
    </submittedName>
</protein>
<sequence>MPHNAPPVYALDALLRQLLHVFKVKVW</sequence>
<evidence type="ECO:0000313" key="3">
    <source>
        <dbReference type="Proteomes" id="UP000006727"/>
    </source>
</evidence>
<dbReference type="EnsemblPlants" id="Pp3c20_18110V3.1">
    <property type="protein sequence ID" value="Pp3c20_18110V3.1"/>
    <property type="gene ID" value="Pp3c20_18110"/>
</dbReference>
<dbReference type="EMBL" id="ABEU02000020">
    <property type="protein sequence ID" value="PNR33345.1"/>
    <property type="molecule type" value="Genomic_DNA"/>
</dbReference>
<name>A0A2K1IVP1_PHYPA</name>
<reference evidence="2" key="3">
    <citation type="submission" date="2020-12" db="UniProtKB">
        <authorList>
            <consortium name="EnsemblPlants"/>
        </authorList>
    </citation>
    <scope>IDENTIFICATION</scope>
</reference>
<organism evidence="1">
    <name type="scientific">Physcomitrium patens</name>
    <name type="common">Spreading-leaved earth moss</name>
    <name type="synonym">Physcomitrella patens</name>
    <dbReference type="NCBI Taxonomy" id="3218"/>
    <lineage>
        <taxon>Eukaryota</taxon>
        <taxon>Viridiplantae</taxon>
        <taxon>Streptophyta</taxon>
        <taxon>Embryophyta</taxon>
        <taxon>Bryophyta</taxon>
        <taxon>Bryophytina</taxon>
        <taxon>Bryopsida</taxon>
        <taxon>Funariidae</taxon>
        <taxon>Funariales</taxon>
        <taxon>Funariaceae</taxon>
        <taxon>Physcomitrium</taxon>
    </lineage>
</organism>
<dbReference type="Gramene" id="Pp3c20_18110V3.1">
    <property type="protein sequence ID" value="Pp3c20_18110V3.1"/>
    <property type="gene ID" value="Pp3c20_18110"/>
</dbReference>
<keyword evidence="3" id="KW-1185">Reference proteome</keyword>
<dbReference type="Proteomes" id="UP000006727">
    <property type="component" value="Chromosome 20"/>
</dbReference>
<accession>A0A2K1IVP1</accession>
<dbReference type="PaxDb" id="3218-PP1S44_297V6.1"/>
<gene>
    <name evidence="1" type="ORF">PHYPA_025288</name>
</gene>
<reference evidence="1 3" key="2">
    <citation type="journal article" date="2018" name="Plant J.">
        <title>The Physcomitrella patens chromosome-scale assembly reveals moss genome structure and evolution.</title>
        <authorList>
            <person name="Lang D."/>
            <person name="Ullrich K.K."/>
            <person name="Murat F."/>
            <person name="Fuchs J."/>
            <person name="Jenkins J."/>
            <person name="Haas F.B."/>
            <person name="Piednoel M."/>
            <person name="Gundlach H."/>
            <person name="Van Bel M."/>
            <person name="Meyberg R."/>
            <person name="Vives C."/>
            <person name="Morata J."/>
            <person name="Symeonidi A."/>
            <person name="Hiss M."/>
            <person name="Muchero W."/>
            <person name="Kamisugi Y."/>
            <person name="Saleh O."/>
            <person name="Blanc G."/>
            <person name="Decker E.L."/>
            <person name="van Gessel N."/>
            <person name="Grimwood J."/>
            <person name="Hayes R.D."/>
            <person name="Graham S.W."/>
            <person name="Gunter L.E."/>
            <person name="McDaniel S.F."/>
            <person name="Hoernstein S.N.W."/>
            <person name="Larsson A."/>
            <person name="Li F.W."/>
            <person name="Perroud P.F."/>
            <person name="Phillips J."/>
            <person name="Ranjan P."/>
            <person name="Rokshar D.S."/>
            <person name="Rothfels C.J."/>
            <person name="Schneider L."/>
            <person name="Shu S."/>
            <person name="Stevenson D.W."/>
            <person name="Thummler F."/>
            <person name="Tillich M."/>
            <person name="Villarreal Aguilar J.C."/>
            <person name="Widiez T."/>
            <person name="Wong G.K."/>
            <person name="Wymore A."/>
            <person name="Zhang Y."/>
            <person name="Zimmer A.D."/>
            <person name="Quatrano R.S."/>
            <person name="Mayer K.F.X."/>
            <person name="Goodstein D."/>
            <person name="Casacuberta J.M."/>
            <person name="Vandepoele K."/>
            <person name="Reski R."/>
            <person name="Cuming A.C."/>
            <person name="Tuskan G.A."/>
            <person name="Maumus F."/>
            <person name="Salse J."/>
            <person name="Schmutz J."/>
            <person name="Rensing S.A."/>
        </authorList>
    </citation>
    <scope>NUCLEOTIDE SEQUENCE [LARGE SCALE GENOMIC DNA]</scope>
    <source>
        <strain evidence="2 3">cv. Gransden 2004</strain>
    </source>
</reference>
<proteinExistence type="predicted"/>
<reference evidence="1 3" key="1">
    <citation type="journal article" date="2008" name="Science">
        <title>The Physcomitrella genome reveals evolutionary insights into the conquest of land by plants.</title>
        <authorList>
            <person name="Rensing S."/>
            <person name="Lang D."/>
            <person name="Zimmer A."/>
            <person name="Terry A."/>
            <person name="Salamov A."/>
            <person name="Shapiro H."/>
            <person name="Nishiyama T."/>
            <person name="Perroud P.-F."/>
            <person name="Lindquist E."/>
            <person name="Kamisugi Y."/>
            <person name="Tanahashi T."/>
            <person name="Sakakibara K."/>
            <person name="Fujita T."/>
            <person name="Oishi K."/>
            <person name="Shin-I T."/>
            <person name="Kuroki Y."/>
            <person name="Toyoda A."/>
            <person name="Suzuki Y."/>
            <person name="Hashimoto A."/>
            <person name="Yamaguchi K."/>
            <person name="Sugano A."/>
            <person name="Kohara Y."/>
            <person name="Fujiyama A."/>
            <person name="Anterola A."/>
            <person name="Aoki S."/>
            <person name="Ashton N."/>
            <person name="Barbazuk W.B."/>
            <person name="Barker E."/>
            <person name="Bennetzen J."/>
            <person name="Bezanilla M."/>
            <person name="Blankenship R."/>
            <person name="Cho S.H."/>
            <person name="Dutcher S."/>
            <person name="Estelle M."/>
            <person name="Fawcett J.A."/>
            <person name="Gundlach H."/>
            <person name="Hanada K."/>
            <person name="Heyl A."/>
            <person name="Hicks K.A."/>
            <person name="Hugh J."/>
            <person name="Lohr M."/>
            <person name="Mayer K."/>
            <person name="Melkozernov A."/>
            <person name="Murata T."/>
            <person name="Nelson D."/>
            <person name="Pils B."/>
            <person name="Prigge M."/>
            <person name="Reiss B."/>
            <person name="Renner T."/>
            <person name="Rombauts S."/>
            <person name="Rushton P."/>
            <person name="Sanderfoot A."/>
            <person name="Schween G."/>
            <person name="Shiu S.-H."/>
            <person name="Stueber K."/>
            <person name="Theodoulou F.L."/>
            <person name="Tu H."/>
            <person name="Van de Peer Y."/>
            <person name="Verrier P.J."/>
            <person name="Waters E."/>
            <person name="Wood A."/>
            <person name="Yang L."/>
            <person name="Cove D."/>
            <person name="Cuming A."/>
            <person name="Hasebe M."/>
            <person name="Lucas S."/>
            <person name="Mishler D.B."/>
            <person name="Reski R."/>
            <person name="Grigoriev I."/>
            <person name="Quatrano R.S."/>
            <person name="Boore J.L."/>
        </authorList>
    </citation>
    <scope>NUCLEOTIDE SEQUENCE [LARGE SCALE GENOMIC DNA]</scope>
    <source>
        <strain evidence="2 3">cv. Gransden 2004</strain>
    </source>
</reference>
<evidence type="ECO:0000313" key="2">
    <source>
        <dbReference type="EnsemblPlants" id="Pp3c20_18110V3.1"/>
    </source>
</evidence>
<dbReference type="AlphaFoldDB" id="A0A2K1IVP1"/>